<feature type="region of interest" description="Disordered" evidence="1">
    <location>
        <begin position="1113"/>
        <end position="1183"/>
    </location>
</feature>
<dbReference type="GO" id="GO:0016323">
    <property type="term" value="C:basolateral plasma membrane"/>
    <property type="evidence" value="ECO:0007669"/>
    <property type="project" value="TreeGrafter"/>
</dbReference>
<feature type="domain" description="PDZ" evidence="2">
    <location>
        <begin position="309"/>
        <end position="397"/>
    </location>
</feature>
<feature type="domain" description="PDZ" evidence="2">
    <location>
        <begin position="654"/>
        <end position="745"/>
    </location>
</feature>
<feature type="region of interest" description="Disordered" evidence="1">
    <location>
        <begin position="163"/>
        <end position="206"/>
    </location>
</feature>
<feature type="compositionally biased region" description="Polar residues" evidence="1">
    <location>
        <begin position="1501"/>
        <end position="1511"/>
    </location>
</feature>
<feature type="region of interest" description="Disordered" evidence="1">
    <location>
        <begin position="277"/>
        <end position="297"/>
    </location>
</feature>
<evidence type="ECO:0000256" key="1">
    <source>
        <dbReference type="SAM" id="MobiDB-lite"/>
    </source>
</evidence>
<accession>A0A8J2LNJ8</accession>
<dbReference type="PANTHER" id="PTHR23119:SF44">
    <property type="entry name" value="PROTEIN LAP4"/>
    <property type="match status" value="1"/>
</dbReference>
<feature type="compositionally biased region" description="Acidic residues" evidence="1">
    <location>
        <begin position="223"/>
        <end position="235"/>
    </location>
</feature>
<dbReference type="GO" id="GO:0043113">
    <property type="term" value="P:receptor clustering"/>
    <property type="evidence" value="ECO:0007669"/>
    <property type="project" value="TreeGrafter"/>
</dbReference>
<dbReference type="GO" id="GO:0019901">
    <property type="term" value="F:protein kinase binding"/>
    <property type="evidence" value="ECO:0007669"/>
    <property type="project" value="TreeGrafter"/>
</dbReference>
<feature type="region of interest" description="Disordered" evidence="1">
    <location>
        <begin position="223"/>
        <end position="245"/>
    </location>
</feature>
<dbReference type="GO" id="GO:0045197">
    <property type="term" value="P:establishment or maintenance of epithelial cell apical/basal polarity"/>
    <property type="evidence" value="ECO:0007669"/>
    <property type="project" value="TreeGrafter"/>
</dbReference>
<name>A0A8J2LNJ8_9HEXA</name>
<gene>
    <name evidence="3" type="ORF">AFUS01_LOCUS44033</name>
</gene>
<dbReference type="GO" id="GO:0098609">
    <property type="term" value="P:cell-cell adhesion"/>
    <property type="evidence" value="ECO:0007669"/>
    <property type="project" value="TreeGrafter"/>
</dbReference>
<dbReference type="InterPro" id="IPR001478">
    <property type="entry name" value="PDZ"/>
</dbReference>
<dbReference type="SMART" id="SM00228">
    <property type="entry name" value="PDZ"/>
    <property type="match status" value="3"/>
</dbReference>
<feature type="non-terminal residue" evidence="3">
    <location>
        <position position="1"/>
    </location>
</feature>
<feature type="compositionally biased region" description="Basic and acidic residues" evidence="1">
    <location>
        <begin position="236"/>
        <end position="245"/>
    </location>
</feature>
<feature type="region of interest" description="Disordered" evidence="1">
    <location>
        <begin position="1014"/>
        <end position="1052"/>
    </location>
</feature>
<feature type="region of interest" description="Disordered" evidence="1">
    <location>
        <begin position="1500"/>
        <end position="1561"/>
    </location>
</feature>
<feature type="domain" description="PDZ" evidence="2">
    <location>
        <begin position="556"/>
        <end position="647"/>
    </location>
</feature>
<feature type="compositionally biased region" description="Acidic residues" evidence="1">
    <location>
        <begin position="193"/>
        <end position="206"/>
    </location>
</feature>
<dbReference type="PANTHER" id="PTHR23119">
    <property type="entry name" value="DISCS LARGE"/>
    <property type="match status" value="1"/>
</dbReference>
<feature type="region of interest" description="Disordered" evidence="1">
    <location>
        <begin position="1450"/>
        <end position="1476"/>
    </location>
</feature>
<feature type="region of interest" description="Disordered" evidence="1">
    <location>
        <begin position="1309"/>
        <end position="1355"/>
    </location>
</feature>
<evidence type="ECO:0000313" key="4">
    <source>
        <dbReference type="Proteomes" id="UP000708208"/>
    </source>
</evidence>
<feature type="region of interest" description="Disordered" evidence="1">
    <location>
        <begin position="884"/>
        <end position="908"/>
    </location>
</feature>
<dbReference type="InterPro" id="IPR050614">
    <property type="entry name" value="Synaptic_Scaffolding_LAP-MAGUK"/>
</dbReference>
<proteinExistence type="predicted"/>
<keyword evidence="4" id="KW-1185">Reference proteome</keyword>
<dbReference type="PROSITE" id="PS50106">
    <property type="entry name" value="PDZ"/>
    <property type="match status" value="3"/>
</dbReference>
<evidence type="ECO:0000313" key="3">
    <source>
        <dbReference type="EMBL" id="CAG7834536.1"/>
    </source>
</evidence>
<dbReference type="Proteomes" id="UP000708208">
    <property type="component" value="Unassembled WGS sequence"/>
</dbReference>
<evidence type="ECO:0000259" key="2">
    <source>
        <dbReference type="PROSITE" id="PS50106"/>
    </source>
</evidence>
<feature type="compositionally biased region" description="Polar residues" evidence="1">
    <location>
        <begin position="1321"/>
        <end position="1331"/>
    </location>
</feature>
<feature type="compositionally biased region" description="Polar residues" evidence="1">
    <location>
        <begin position="1466"/>
        <end position="1476"/>
    </location>
</feature>
<dbReference type="OrthoDB" id="2187496at2759"/>
<feature type="compositionally biased region" description="Low complexity" evidence="1">
    <location>
        <begin position="1123"/>
        <end position="1134"/>
    </location>
</feature>
<feature type="compositionally biased region" description="Polar residues" evidence="1">
    <location>
        <begin position="44"/>
        <end position="54"/>
    </location>
</feature>
<reference evidence="3" key="1">
    <citation type="submission" date="2021-06" db="EMBL/GenBank/DDBJ databases">
        <authorList>
            <person name="Hodson N. C."/>
            <person name="Mongue J. A."/>
            <person name="Jaron S. K."/>
        </authorList>
    </citation>
    <scope>NUCLEOTIDE SEQUENCE</scope>
</reference>
<feature type="compositionally biased region" description="Basic residues" evidence="1">
    <location>
        <begin position="1548"/>
        <end position="1561"/>
    </location>
</feature>
<feature type="compositionally biased region" description="Low complexity" evidence="1">
    <location>
        <begin position="1519"/>
        <end position="1547"/>
    </location>
</feature>
<feature type="compositionally biased region" description="Low complexity" evidence="1">
    <location>
        <begin position="1450"/>
        <end position="1459"/>
    </location>
</feature>
<protein>
    <recommendedName>
        <fullName evidence="2">PDZ domain-containing protein</fullName>
    </recommendedName>
</protein>
<dbReference type="EMBL" id="CAJVCH010570277">
    <property type="protein sequence ID" value="CAG7834536.1"/>
    <property type="molecule type" value="Genomic_DNA"/>
</dbReference>
<dbReference type="GO" id="GO:0005912">
    <property type="term" value="C:adherens junction"/>
    <property type="evidence" value="ECO:0007669"/>
    <property type="project" value="TreeGrafter"/>
</dbReference>
<dbReference type="Pfam" id="PF00595">
    <property type="entry name" value="PDZ"/>
    <property type="match status" value="3"/>
</dbReference>
<sequence length="1561" mass="168838">KKLARTLYRTSGDVDLSLRRGLFTHAEDDELLYDDDEDLDNFTEGESYQSNTAGISGASADFASGSLQQEPTMAELEMTRTSTVKFQDGSDDDDVSINDNDSELTGFVRHNTPHPKDLKAKFQKWFGGAKPKPKNVDKVFVAPDENENSKGPFRPERQKIVETKETKEPYQQYHPHTTQANPPVSFKEKEEVQAESELEETDDQELTEQELALLEEKHVGFAVEDDDEEHDDNLDDQEKRNLKLQRRDTPHHLKNKRILTETADSDTIRAILQRAQNKTDEIESDSNEGTAPDVVDSSIPPKTIIEVLELTLNRDDGSPFGLNIAGGLGSSPFVDNDQSIFISKVVPGGLADQAGLKAGDRVVKVNGNDFTNIEHMAAVDTIRKAGNRIAFMVERKVVEQSTATRYGEPSSSISNLTTMPVGMASSVTIEDTKAQLHIRESAGTPTTDPHANSPSPNLIFPVPKSYKSSSSEAGAGSGLSTFDAMIPSEVKSPSAVVTVTIKQPDAVSKPVPELFLPSPTDLGTVTETITKSTLTETVFTRVTHNEALMIPVQTEDIVITKKRDESVGVKIVSGSEQDCFPFAPKDQPGVYVVHVANDGPAAAAGLEIGHRILEINGKMVDPTDKNKIALALLEAKDKLALRIRKHPPPLGFMAVNLHRAEGEALGMHIKGGVDNKGNPMDKDDSGIFISKIVPTGAIHRNGLLKVGMRIICVNGNPLLNVEHMDAVNVLRGAGSQIEMIVSNGYDPKEVDRLREEGKLPDKIVEILSNSEEAAAAAAAAAAATNENKEVVEATKTGTNPSIDKVMEVVKAAEQLVGVPSSPTGMLKDKSRVVAPNSITASGAPKSPTSFDVKKTTIVMTGHSLTSPSLGGIKKFPEVPACDDGRSKVIPEEPTIPSPVTPHKMSTMPQPDDPDPMYANISDLNSGKIHSSSEEIDLEFIDETETTAGNEKSTILQTNRDILARTSTSSVEFGLPVLNGNENNNLGVGGLPPLPNTKVQLRQKVIPSNLNLSYNKEHANVTPPPVPTPRTSLSSISGKPSSPVPKEEEQPKEVRVKIKELTTHGSANINLQLASEEDTDENEPPAVFQFSPEFHRVPSPIFINKAAVSQTFVTEEEDRRAKLGPRLSPLSSSRSGHFDVSQKPSTPGTGSSTSKPAEPVAVSTPKTVPSSLPSPSSTFTPSLSSSKEIASSSKIPVLVSSPTVSINSATPSLATVRSNMVSARAKFFEKEIEQLQYPVSKPSKQFSFLSQYEVDRMKQEEDQKIAAMGAMDHMRNNELEQVLEEEEYYADEAMDEIEEDIRELEEVAKGGSHIGEGDLRNVNVTPTSVNRASSGPIGSLSASSISSVSSTGSIRTAKAERRLKDRLSKEGVRFAEEIVGNTDLSPSEQRALQAEKRAAWRQARLKSLEQDALQAQMVLNRMSEIIDSPPPVETLAAKTNLNRSISPSVTVQQLTTTRTSTPDRLDNTTTRVSSEADQDNNVKIKIVETTEQKIISIELDSPSKSSVNSEEFSASAGMGSTRHATITSSSSTATSSSPPSLCNNGNNSSKRKKRKGSKKAKS</sequence>
<feature type="region of interest" description="Disordered" evidence="1">
    <location>
        <begin position="35"/>
        <end position="56"/>
    </location>
</feature>
<feature type="compositionally biased region" description="Low complexity" evidence="1">
    <location>
        <begin position="1142"/>
        <end position="1183"/>
    </location>
</feature>
<organism evidence="3 4">
    <name type="scientific">Allacma fusca</name>
    <dbReference type="NCBI Taxonomy" id="39272"/>
    <lineage>
        <taxon>Eukaryota</taxon>
        <taxon>Metazoa</taxon>
        <taxon>Ecdysozoa</taxon>
        <taxon>Arthropoda</taxon>
        <taxon>Hexapoda</taxon>
        <taxon>Collembola</taxon>
        <taxon>Symphypleona</taxon>
        <taxon>Sminthuridae</taxon>
        <taxon>Allacma</taxon>
    </lineage>
</organism>
<comment type="caution">
    <text evidence="3">The sequence shown here is derived from an EMBL/GenBank/DDBJ whole genome shotgun (WGS) entry which is preliminary data.</text>
</comment>
<dbReference type="GO" id="GO:0097120">
    <property type="term" value="P:receptor localization to synapse"/>
    <property type="evidence" value="ECO:0007669"/>
    <property type="project" value="TreeGrafter"/>
</dbReference>
<feature type="compositionally biased region" description="Low complexity" evidence="1">
    <location>
        <begin position="1031"/>
        <end position="1040"/>
    </location>
</feature>
<feature type="compositionally biased region" description="Low complexity" evidence="1">
    <location>
        <begin position="1332"/>
        <end position="1353"/>
    </location>
</feature>